<evidence type="ECO:0000256" key="1">
    <source>
        <dbReference type="ARBA" id="ARBA00004123"/>
    </source>
</evidence>
<evidence type="ECO:0000256" key="4">
    <source>
        <dbReference type="ARBA" id="ARBA00023125"/>
    </source>
</evidence>
<dbReference type="PROSITE" id="PS50888">
    <property type="entry name" value="BHLH"/>
    <property type="match status" value="1"/>
</dbReference>
<keyword evidence="10" id="KW-1185">Reference proteome</keyword>
<reference evidence="9 10" key="1">
    <citation type="submission" date="2024-01" db="EMBL/GenBank/DDBJ databases">
        <title>The genomes of 5 underutilized Papilionoideae crops provide insights into root nodulation and disease resistanc.</title>
        <authorList>
            <person name="Yuan L."/>
        </authorList>
    </citation>
    <scope>NUCLEOTIDE SEQUENCE [LARGE SCALE GENOMIC DNA]</scope>
    <source>
        <strain evidence="9">ZHUSHIDOU_FW_LH</strain>
        <tissue evidence="9">Leaf</tissue>
    </source>
</reference>
<dbReference type="GO" id="GO:0043565">
    <property type="term" value="F:sequence-specific DNA binding"/>
    <property type="evidence" value="ECO:0007669"/>
    <property type="project" value="TreeGrafter"/>
</dbReference>
<dbReference type="GO" id="GO:0003700">
    <property type="term" value="F:DNA-binding transcription factor activity"/>
    <property type="evidence" value="ECO:0007669"/>
    <property type="project" value="TreeGrafter"/>
</dbReference>
<dbReference type="InterPro" id="IPR054502">
    <property type="entry name" value="bHLH-TF_ACT-like_plant"/>
</dbReference>
<keyword evidence="6" id="KW-0539">Nucleus</keyword>
<protein>
    <recommendedName>
        <fullName evidence="8">BHLH domain-containing protein</fullName>
    </recommendedName>
</protein>
<evidence type="ECO:0000313" key="10">
    <source>
        <dbReference type="Proteomes" id="UP001372338"/>
    </source>
</evidence>
<keyword evidence="5" id="KW-0804">Transcription</keyword>
<dbReference type="GO" id="GO:0005634">
    <property type="term" value="C:nucleus"/>
    <property type="evidence" value="ECO:0007669"/>
    <property type="project" value="UniProtKB-SubCell"/>
</dbReference>
<evidence type="ECO:0000313" key="9">
    <source>
        <dbReference type="EMBL" id="KAK7282125.1"/>
    </source>
</evidence>
<evidence type="ECO:0000256" key="6">
    <source>
        <dbReference type="ARBA" id="ARBA00023242"/>
    </source>
</evidence>
<keyword evidence="2" id="KW-0217">Developmental protein</keyword>
<dbReference type="PANTHER" id="PTHR31945:SF147">
    <property type="entry name" value="TRANSCRIPTION FACTOR ICE1-LIKE"/>
    <property type="match status" value="1"/>
</dbReference>
<dbReference type="CDD" id="cd04873">
    <property type="entry name" value="ACT_UUR-ACR-like"/>
    <property type="match status" value="1"/>
</dbReference>
<dbReference type="Proteomes" id="UP001372338">
    <property type="component" value="Unassembled WGS sequence"/>
</dbReference>
<dbReference type="FunFam" id="4.10.280.10:FF:000066">
    <property type="entry name" value="BHLH transcription factor"/>
    <property type="match status" value="1"/>
</dbReference>
<dbReference type="GO" id="GO:0046983">
    <property type="term" value="F:protein dimerization activity"/>
    <property type="evidence" value="ECO:0007669"/>
    <property type="project" value="InterPro"/>
</dbReference>
<organism evidence="9 10">
    <name type="scientific">Crotalaria pallida</name>
    <name type="common">Smooth rattlebox</name>
    <name type="synonym">Crotalaria striata</name>
    <dbReference type="NCBI Taxonomy" id="3830"/>
    <lineage>
        <taxon>Eukaryota</taxon>
        <taxon>Viridiplantae</taxon>
        <taxon>Streptophyta</taxon>
        <taxon>Embryophyta</taxon>
        <taxon>Tracheophyta</taxon>
        <taxon>Spermatophyta</taxon>
        <taxon>Magnoliopsida</taxon>
        <taxon>eudicotyledons</taxon>
        <taxon>Gunneridae</taxon>
        <taxon>Pentapetalae</taxon>
        <taxon>rosids</taxon>
        <taxon>fabids</taxon>
        <taxon>Fabales</taxon>
        <taxon>Fabaceae</taxon>
        <taxon>Papilionoideae</taxon>
        <taxon>50 kb inversion clade</taxon>
        <taxon>genistoids sensu lato</taxon>
        <taxon>core genistoids</taxon>
        <taxon>Crotalarieae</taxon>
        <taxon>Crotalaria</taxon>
    </lineage>
</organism>
<keyword evidence="3" id="KW-0805">Transcription regulation</keyword>
<sequence>MKIKESKQRYFTVTGREHSCKLHEIYCSAWTVRTTGNALFFVQLSHPFHFLPLTIPYATQPIPLVKFFSFCSQTKPHYPKPQPFSQKPKRIKTMMSRTNSVSSWMDHDNNRENHLQDCASPSWPRNSSKAPNTNTNTNTCGFVETRDEFGSICGLKPMMEVVDEEWYIANNSIHQNHSDMIGDMTFSPNFADTDHNLLLHHVPVDSSSSCSPSPSMFNSLDPSQVHQYFLPQNNPNPNALSSRLNTTTTTNTFEMGCEVGFLETQASTTSPILNRTSSPSLLGGGFNDFNSKNQLSTLPNLGATSITQLHQNTTNNFVFQSNFGEGSGGNKAVFLNRSKILRPLESLPPSGAQPTLFQKRAALRKNMGSESGVGAGASVFGEGSERKMMKMSNSVELEMEDGSFDGSGLNYDSDDLTESNNNNNNKVEENNGRNGGNSSNGNSTVTGGVVDQKGKKKGMPAKNLMAERRRRKKLNDRLYMLRSVVPKISKMDRASILGDAIEYLKELLQRINDLHNELESTPGSSSLTPVSAFHPLTPTPPALPGRIKEELCPSSLPSPNGQPARVEVRLREGRAVNIHMFCGRKPGLLLSTMRALDNLGLDIQQAVISCFNGFAMDVFRAEQCIEGQDVHPEQIKAVLLDSAGFHGMI</sequence>
<feature type="compositionally biased region" description="Low complexity" evidence="7">
    <location>
        <begin position="436"/>
        <end position="451"/>
    </location>
</feature>
<evidence type="ECO:0000256" key="2">
    <source>
        <dbReference type="ARBA" id="ARBA00022473"/>
    </source>
</evidence>
<comment type="caution">
    <text evidence="9">The sequence shown here is derived from an EMBL/GenBank/DDBJ whole genome shotgun (WGS) entry which is preliminary data.</text>
</comment>
<dbReference type="SMART" id="SM00353">
    <property type="entry name" value="HLH"/>
    <property type="match status" value="1"/>
</dbReference>
<dbReference type="CDD" id="cd11443">
    <property type="entry name" value="bHLH_AtAMS_like"/>
    <property type="match status" value="1"/>
</dbReference>
<dbReference type="Gene3D" id="4.10.280.10">
    <property type="entry name" value="Helix-loop-helix DNA-binding domain"/>
    <property type="match status" value="1"/>
</dbReference>
<feature type="region of interest" description="Disordered" evidence="7">
    <location>
        <begin position="115"/>
        <end position="134"/>
    </location>
</feature>
<keyword evidence="4" id="KW-0238">DNA-binding</keyword>
<proteinExistence type="predicted"/>
<dbReference type="Pfam" id="PF00010">
    <property type="entry name" value="HLH"/>
    <property type="match status" value="1"/>
</dbReference>
<dbReference type="InterPro" id="IPR011598">
    <property type="entry name" value="bHLH_dom"/>
</dbReference>
<dbReference type="PANTHER" id="PTHR31945">
    <property type="entry name" value="TRANSCRIPTION FACTOR SCREAM2-RELATED"/>
    <property type="match status" value="1"/>
</dbReference>
<dbReference type="InterPro" id="IPR036638">
    <property type="entry name" value="HLH_DNA-bd_sf"/>
</dbReference>
<feature type="compositionally biased region" description="Polar residues" evidence="7">
    <location>
        <begin position="123"/>
        <end position="134"/>
    </location>
</feature>
<dbReference type="SUPFAM" id="SSF47459">
    <property type="entry name" value="HLH, helix-loop-helix DNA-binding domain"/>
    <property type="match status" value="1"/>
</dbReference>
<dbReference type="InterPro" id="IPR051358">
    <property type="entry name" value="TF_AMS/ICE1/BHLH6-like"/>
</dbReference>
<dbReference type="AlphaFoldDB" id="A0AAN9FSX9"/>
<accession>A0AAN9FSX9</accession>
<dbReference type="EMBL" id="JAYWIO010000002">
    <property type="protein sequence ID" value="KAK7282125.1"/>
    <property type="molecule type" value="Genomic_DNA"/>
</dbReference>
<comment type="subcellular location">
    <subcellularLocation>
        <location evidence="1">Nucleus</location>
    </subcellularLocation>
</comment>
<evidence type="ECO:0000256" key="3">
    <source>
        <dbReference type="ARBA" id="ARBA00023015"/>
    </source>
</evidence>
<evidence type="ECO:0000256" key="7">
    <source>
        <dbReference type="SAM" id="MobiDB-lite"/>
    </source>
</evidence>
<feature type="domain" description="BHLH" evidence="8">
    <location>
        <begin position="458"/>
        <end position="507"/>
    </location>
</feature>
<feature type="region of interest" description="Disordered" evidence="7">
    <location>
        <begin position="400"/>
        <end position="460"/>
    </location>
</feature>
<evidence type="ECO:0000256" key="5">
    <source>
        <dbReference type="ARBA" id="ARBA00023163"/>
    </source>
</evidence>
<gene>
    <name evidence="9" type="ORF">RIF29_10685</name>
</gene>
<dbReference type="Pfam" id="PF22754">
    <property type="entry name" value="bHLH-TF_ACT-like_plant"/>
    <property type="match status" value="1"/>
</dbReference>
<name>A0AAN9FSX9_CROPI</name>
<evidence type="ECO:0000259" key="8">
    <source>
        <dbReference type="PROSITE" id="PS50888"/>
    </source>
</evidence>